<dbReference type="Gene3D" id="3.40.50.620">
    <property type="entry name" value="HUPs"/>
    <property type="match status" value="2"/>
</dbReference>
<dbReference type="InterPro" id="IPR006015">
    <property type="entry name" value="Universal_stress_UspA"/>
</dbReference>
<organism evidence="3 4">
    <name type="scientific">Nocardia higoensis</name>
    <dbReference type="NCBI Taxonomy" id="228599"/>
    <lineage>
        <taxon>Bacteria</taxon>
        <taxon>Bacillati</taxon>
        <taxon>Actinomycetota</taxon>
        <taxon>Actinomycetes</taxon>
        <taxon>Mycobacteriales</taxon>
        <taxon>Nocardiaceae</taxon>
        <taxon>Nocardia</taxon>
    </lineage>
</organism>
<dbReference type="InterPro" id="IPR014729">
    <property type="entry name" value="Rossmann-like_a/b/a_fold"/>
</dbReference>
<comment type="caution">
    <text evidence="3">The sequence shown here is derived from an EMBL/GenBank/DDBJ whole genome shotgun (WGS) entry which is preliminary data.</text>
</comment>
<proteinExistence type="inferred from homology"/>
<comment type="similarity">
    <text evidence="1">Belongs to the universal stress protein A family.</text>
</comment>
<accession>A0ABS0D7U3</accession>
<evidence type="ECO:0000256" key="1">
    <source>
        <dbReference type="ARBA" id="ARBA00008791"/>
    </source>
</evidence>
<dbReference type="RefSeq" id="WP_195000969.1">
    <property type="nucleotide sequence ID" value="NZ_JADLQN010000001.1"/>
</dbReference>
<dbReference type="EMBL" id="JADLQN010000001">
    <property type="protein sequence ID" value="MBF6354170.1"/>
    <property type="molecule type" value="Genomic_DNA"/>
</dbReference>
<evidence type="ECO:0000259" key="2">
    <source>
        <dbReference type="Pfam" id="PF00582"/>
    </source>
</evidence>
<dbReference type="InterPro" id="IPR006016">
    <property type="entry name" value="UspA"/>
</dbReference>
<evidence type="ECO:0000313" key="3">
    <source>
        <dbReference type="EMBL" id="MBF6354170.1"/>
    </source>
</evidence>
<protein>
    <submittedName>
        <fullName evidence="3">Universal stress protein</fullName>
    </submittedName>
</protein>
<name>A0ABS0D7U3_9NOCA</name>
<evidence type="ECO:0000313" key="4">
    <source>
        <dbReference type="Proteomes" id="UP000707731"/>
    </source>
</evidence>
<feature type="domain" description="UspA" evidence="2">
    <location>
        <begin position="155"/>
        <end position="283"/>
    </location>
</feature>
<dbReference type="SUPFAM" id="SSF52402">
    <property type="entry name" value="Adenine nucleotide alpha hydrolases-like"/>
    <property type="match status" value="2"/>
</dbReference>
<dbReference type="Pfam" id="PF00582">
    <property type="entry name" value="Usp"/>
    <property type="match status" value="2"/>
</dbReference>
<keyword evidence="4" id="KW-1185">Reference proteome</keyword>
<dbReference type="PANTHER" id="PTHR46268">
    <property type="entry name" value="STRESS RESPONSE PROTEIN NHAX"/>
    <property type="match status" value="1"/>
</dbReference>
<feature type="domain" description="UspA" evidence="2">
    <location>
        <begin position="9"/>
        <end position="146"/>
    </location>
</feature>
<reference evidence="3 4" key="1">
    <citation type="submission" date="2020-10" db="EMBL/GenBank/DDBJ databases">
        <title>Identification of Nocardia species via Next-generation sequencing and recognition of intraspecies genetic diversity.</title>
        <authorList>
            <person name="Li P."/>
            <person name="Li P."/>
            <person name="Lu B."/>
        </authorList>
    </citation>
    <scope>NUCLEOTIDE SEQUENCE [LARGE SCALE GENOMIC DNA]</scope>
    <source>
        <strain evidence="3 4">BJ06-0143</strain>
    </source>
</reference>
<dbReference type="Proteomes" id="UP000707731">
    <property type="component" value="Unassembled WGS sequence"/>
</dbReference>
<gene>
    <name evidence="3" type="ORF">IU449_06380</name>
</gene>
<dbReference type="PANTHER" id="PTHR46268:SF6">
    <property type="entry name" value="UNIVERSAL STRESS PROTEIN UP12"/>
    <property type="match status" value="1"/>
</dbReference>
<dbReference type="PRINTS" id="PR01438">
    <property type="entry name" value="UNVRSLSTRESS"/>
</dbReference>
<sequence>MSENSQAPVVVGVDGSESARPALVWAAEYAARHRRPLHLVYAIGMPVTFDPGFAGPVDNETSIEAAKPTVAEAAETARKAAVAIGELTVKSSVVVSAPIPELLRRSEEAHLVVVGSRGLGAFRRALLGSVSTALVRHAESPVAVIPETEPAPEGPVVVGVDGSPLSSAAIALAYEEAQARGAKLVAVHGWSELYRYVSRDEMQGEAEALVAENLAGYGERYPDVVVERLVEEERPAKLLLKAAESARLVVVGSHGRGGFPGMTLGSVSQAVLHGTDSPVIVVRPRPGATA</sequence>